<feature type="transmembrane region" description="Helical" evidence="5">
    <location>
        <begin position="166"/>
        <end position="190"/>
    </location>
</feature>
<protein>
    <submittedName>
        <fullName evidence="7">YIP1 family protein</fullName>
    </submittedName>
</protein>
<dbReference type="EMBL" id="JBHSNA010000001">
    <property type="protein sequence ID" value="MFC5565195.1"/>
    <property type="molecule type" value="Genomic_DNA"/>
</dbReference>
<accession>A0ABW0S8E7</accession>
<feature type="transmembrane region" description="Helical" evidence="5">
    <location>
        <begin position="106"/>
        <end position="131"/>
    </location>
</feature>
<evidence type="ECO:0000313" key="7">
    <source>
        <dbReference type="EMBL" id="MFC5565195.1"/>
    </source>
</evidence>
<feature type="transmembrane region" description="Helical" evidence="5">
    <location>
        <begin position="35"/>
        <end position="61"/>
    </location>
</feature>
<evidence type="ECO:0000256" key="1">
    <source>
        <dbReference type="ARBA" id="ARBA00004141"/>
    </source>
</evidence>
<dbReference type="Proteomes" id="UP001596056">
    <property type="component" value="Unassembled WGS sequence"/>
</dbReference>
<evidence type="ECO:0000259" key="6">
    <source>
        <dbReference type="Pfam" id="PF04893"/>
    </source>
</evidence>
<keyword evidence="4 5" id="KW-0472">Membrane</keyword>
<keyword evidence="8" id="KW-1185">Reference proteome</keyword>
<keyword evidence="3 5" id="KW-1133">Transmembrane helix</keyword>
<name>A0ABW0S8E7_9RHOB</name>
<comment type="caution">
    <text evidence="7">The sequence shown here is derived from an EMBL/GenBank/DDBJ whole genome shotgun (WGS) entry which is preliminary data.</text>
</comment>
<sequence>MASDGSILLSLIRDSIATPREAAGRLLALRPPLGVVLEAAVLVSVLDALLVGVLSGGAFAIPLPEGQMVLSPLMHAALLAASLLISAGALQVGGQLLGGRGRFDQALLVVVWLEVVAIAIQLVELAAALLLAPLAPLLALAGLALLLWCVVHFTRALHGFSGYGRTLLALLLGAFAIGIALSALLGLFGFGGPADV</sequence>
<keyword evidence="2 5" id="KW-0812">Transmembrane</keyword>
<evidence type="ECO:0000256" key="4">
    <source>
        <dbReference type="ARBA" id="ARBA00023136"/>
    </source>
</evidence>
<dbReference type="RefSeq" id="WP_209836703.1">
    <property type="nucleotide sequence ID" value="NZ_JAGGJP010000001.1"/>
</dbReference>
<feature type="transmembrane region" description="Helical" evidence="5">
    <location>
        <begin position="137"/>
        <end position="154"/>
    </location>
</feature>
<feature type="transmembrane region" description="Helical" evidence="5">
    <location>
        <begin position="73"/>
        <end position="94"/>
    </location>
</feature>
<gene>
    <name evidence="7" type="ORF">ACFPOC_02015</name>
</gene>
<comment type="subcellular location">
    <subcellularLocation>
        <location evidence="1">Membrane</location>
        <topology evidence="1">Multi-pass membrane protein</topology>
    </subcellularLocation>
</comment>
<evidence type="ECO:0000313" key="8">
    <source>
        <dbReference type="Proteomes" id="UP001596056"/>
    </source>
</evidence>
<reference evidence="8" key="1">
    <citation type="journal article" date="2019" name="Int. J. Syst. Evol. Microbiol.">
        <title>The Global Catalogue of Microorganisms (GCM) 10K type strain sequencing project: providing services to taxonomists for standard genome sequencing and annotation.</title>
        <authorList>
            <consortium name="The Broad Institute Genomics Platform"/>
            <consortium name="The Broad Institute Genome Sequencing Center for Infectious Disease"/>
            <person name="Wu L."/>
            <person name="Ma J."/>
        </authorList>
    </citation>
    <scope>NUCLEOTIDE SEQUENCE [LARGE SCALE GENOMIC DNA]</scope>
    <source>
        <strain evidence="8">KACC 11588</strain>
    </source>
</reference>
<dbReference type="InterPro" id="IPR006977">
    <property type="entry name" value="Yip1_dom"/>
</dbReference>
<dbReference type="Pfam" id="PF04893">
    <property type="entry name" value="Yip1"/>
    <property type="match status" value="1"/>
</dbReference>
<organism evidence="7 8">
    <name type="scientific">Rubellimicrobium aerolatum</name>
    <dbReference type="NCBI Taxonomy" id="490979"/>
    <lineage>
        <taxon>Bacteria</taxon>
        <taxon>Pseudomonadati</taxon>
        <taxon>Pseudomonadota</taxon>
        <taxon>Alphaproteobacteria</taxon>
        <taxon>Rhodobacterales</taxon>
        <taxon>Roseobacteraceae</taxon>
        <taxon>Rubellimicrobium</taxon>
    </lineage>
</organism>
<evidence type="ECO:0000256" key="2">
    <source>
        <dbReference type="ARBA" id="ARBA00022692"/>
    </source>
</evidence>
<evidence type="ECO:0000256" key="5">
    <source>
        <dbReference type="SAM" id="Phobius"/>
    </source>
</evidence>
<proteinExistence type="predicted"/>
<feature type="domain" description="Yip1" evidence="6">
    <location>
        <begin position="16"/>
        <end position="181"/>
    </location>
</feature>
<evidence type="ECO:0000256" key="3">
    <source>
        <dbReference type="ARBA" id="ARBA00022989"/>
    </source>
</evidence>